<dbReference type="GO" id="GO:0006935">
    <property type="term" value="P:chemotaxis"/>
    <property type="evidence" value="ECO:0007669"/>
    <property type="project" value="UniProtKB-KW"/>
</dbReference>
<accession>A0A7C3ALL7</accession>
<evidence type="ECO:0000256" key="11">
    <source>
        <dbReference type="SAM" id="Coils"/>
    </source>
</evidence>
<organism evidence="12">
    <name type="scientific">Thermorudis sp</name>
    <dbReference type="NCBI Taxonomy" id="1969470"/>
    <lineage>
        <taxon>Bacteria</taxon>
        <taxon>Pseudomonadati</taxon>
        <taxon>Thermomicrobiota</taxon>
        <taxon>Thermomicrobia</taxon>
        <taxon>Thermomicrobia incertae sedis</taxon>
        <taxon>Thermorudis</taxon>
    </lineage>
</organism>
<dbReference type="InterPro" id="IPR053716">
    <property type="entry name" value="Flag_assembly_chemotaxis_eff"/>
</dbReference>
<keyword evidence="12" id="KW-0282">Flagellum</keyword>
<evidence type="ECO:0000256" key="1">
    <source>
        <dbReference type="ARBA" id="ARBA00004413"/>
    </source>
</evidence>
<dbReference type="Pfam" id="PF02050">
    <property type="entry name" value="FliJ"/>
    <property type="match status" value="1"/>
</dbReference>
<dbReference type="GO" id="GO:0005886">
    <property type="term" value="C:plasma membrane"/>
    <property type="evidence" value="ECO:0007669"/>
    <property type="project" value="UniProtKB-SubCell"/>
</dbReference>
<reference evidence="12" key="1">
    <citation type="journal article" date="2020" name="mSystems">
        <title>Genome- and Community-Level Interaction Insights into Carbon Utilization and Element Cycling Functions of Hydrothermarchaeota in Hydrothermal Sediment.</title>
        <authorList>
            <person name="Zhou Z."/>
            <person name="Liu Y."/>
            <person name="Xu W."/>
            <person name="Pan J."/>
            <person name="Luo Z.H."/>
            <person name="Li M."/>
        </authorList>
    </citation>
    <scope>NUCLEOTIDE SEQUENCE [LARGE SCALE GENOMIC DNA]</scope>
    <source>
        <strain evidence="12">SpSt-192</strain>
    </source>
</reference>
<comment type="subcellular location">
    <subcellularLocation>
        <location evidence="1">Cell membrane</location>
        <topology evidence="1">Peripheral membrane protein</topology>
        <orientation evidence="1">Cytoplasmic side</orientation>
    </subcellularLocation>
</comment>
<protein>
    <recommendedName>
        <fullName evidence="3">Flagellar FliJ protein</fullName>
    </recommendedName>
</protein>
<keyword evidence="8" id="KW-0653">Protein transport</keyword>
<dbReference type="GO" id="GO:0009288">
    <property type="term" value="C:bacterial-type flagellum"/>
    <property type="evidence" value="ECO:0007669"/>
    <property type="project" value="InterPro"/>
</dbReference>
<dbReference type="GO" id="GO:0015031">
    <property type="term" value="P:protein transport"/>
    <property type="evidence" value="ECO:0007669"/>
    <property type="project" value="UniProtKB-KW"/>
</dbReference>
<name>A0A7C3ALL7_9BACT</name>
<evidence type="ECO:0000313" key="12">
    <source>
        <dbReference type="EMBL" id="HEX69779.1"/>
    </source>
</evidence>
<keyword evidence="9" id="KW-0472">Membrane</keyword>
<feature type="coiled-coil region" evidence="11">
    <location>
        <begin position="23"/>
        <end position="102"/>
    </location>
</feature>
<keyword evidence="6" id="KW-0145">Chemotaxis</keyword>
<comment type="similarity">
    <text evidence="2">Belongs to the FliJ family.</text>
</comment>
<evidence type="ECO:0000256" key="5">
    <source>
        <dbReference type="ARBA" id="ARBA00022475"/>
    </source>
</evidence>
<proteinExistence type="inferred from homology"/>
<dbReference type="InterPro" id="IPR012823">
    <property type="entry name" value="Flagell_FliJ"/>
</dbReference>
<dbReference type="Gene3D" id="1.10.287.1700">
    <property type="match status" value="1"/>
</dbReference>
<dbReference type="GO" id="GO:0044781">
    <property type="term" value="P:bacterial-type flagellum organization"/>
    <property type="evidence" value="ECO:0007669"/>
    <property type="project" value="UniProtKB-KW"/>
</dbReference>
<keyword evidence="10" id="KW-1006">Bacterial flagellum protein export</keyword>
<dbReference type="GO" id="GO:0071973">
    <property type="term" value="P:bacterial-type flagellum-dependent cell motility"/>
    <property type="evidence" value="ECO:0007669"/>
    <property type="project" value="InterPro"/>
</dbReference>
<evidence type="ECO:0000256" key="7">
    <source>
        <dbReference type="ARBA" id="ARBA00022795"/>
    </source>
</evidence>
<keyword evidence="12" id="KW-0969">Cilium</keyword>
<keyword evidence="11" id="KW-0175">Coiled coil</keyword>
<sequence length="158" mass="18837">MTRTQRTRAARLERIIEYRRRLTEQAQQRLAEESRAVSVAEEALDRLQQRQRELAQNLERLAPAVADPAVLETGDLYQRWMAQQVSEQARTLELARRREEAARDTLLFQQREQRKLEKVQERWQAESSREVRRQESLLLDEIALSRYHQNRQQEGASQ</sequence>
<keyword evidence="4" id="KW-0813">Transport</keyword>
<comment type="caution">
    <text evidence="12">The sequence shown here is derived from an EMBL/GenBank/DDBJ whole genome shotgun (WGS) entry which is preliminary data.</text>
</comment>
<gene>
    <name evidence="12" type="ORF">ENP13_00830</name>
</gene>
<evidence type="ECO:0000256" key="10">
    <source>
        <dbReference type="ARBA" id="ARBA00023225"/>
    </source>
</evidence>
<evidence type="ECO:0000256" key="2">
    <source>
        <dbReference type="ARBA" id="ARBA00010004"/>
    </source>
</evidence>
<keyword evidence="7" id="KW-1005">Bacterial flagellum biogenesis</keyword>
<evidence type="ECO:0000256" key="3">
    <source>
        <dbReference type="ARBA" id="ARBA00020392"/>
    </source>
</evidence>
<evidence type="ECO:0000256" key="6">
    <source>
        <dbReference type="ARBA" id="ARBA00022500"/>
    </source>
</evidence>
<dbReference type="AlphaFoldDB" id="A0A7C3ALL7"/>
<keyword evidence="12" id="KW-0966">Cell projection</keyword>
<dbReference type="EMBL" id="DSID01000067">
    <property type="protein sequence ID" value="HEX69779.1"/>
    <property type="molecule type" value="Genomic_DNA"/>
</dbReference>
<evidence type="ECO:0000256" key="9">
    <source>
        <dbReference type="ARBA" id="ARBA00023136"/>
    </source>
</evidence>
<evidence type="ECO:0000256" key="4">
    <source>
        <dbReference type="ARBA" id="ARBA00022448"/>
    </source>
</evidence>
<keyword evidence="5" id="KW-1003">Cell membrane</keyword>
<evidence type="ECO:0000256" key="8">
    <source>
        <dbReference type="ARBA" id="ARBA00022927"/>
    </source>
</evidence>